<dbReference type="PROSITE" id="PS01081">
    <property type="entry name" value="HTH_TETR_1"/>
    <property type="match status" value="1"/>
</dbReference>
<dbReference type="PANTHER" id="PTHR30055">
    <property type="entry name" value="HTH-TYPE TRANSCRIPTIONAL REGULATOR RUTR"/>
    <property type="match status" value="1"/>
</dbReference>
<keyword evidence="3" id="KW-0804">Transcription</keyword>
<dbReference type="PROSITE" id="PS50977">
    <property type="entry name" value="HTH_TETR_2"/>
    <property type="match status" value="1"/>
</dbReference>
<dbReference type="GO" id="GO:0000976">
    <property type="term" value="F:transcription cis-regulatory region binding"/>
    <property type="evidence" value="ECO:0007669"/>
    <property type="project" value="TreeGrafter"/>
</dbReference>
<protein>
    <submittedName>
        <fullName evidence="6">TetR/AcrR family transcriptional regulator</fullName>
    </submittedName>
</protein>
<keyword evidence="1" id="KW-0805">Transcription regulation</keyword>
<dbReference type="InterPro" id="IPR050109">
    <property type="entry name" value="HTH-type_TetR-like_transc_reg"/>
</dbReference>
<dbReference type="EMBL" id="DVFI01000151">
    <property type="protein sequence ID" value="HIQ64094.1"/>
    <property type="molecule type" value="Genomic_DNA"/>
</dbReference>
<evidence type="ECO:0000259" key="5">
    <source>
        <dbReference type="PROSITE" id="PS50977"/>
    </source>
</evidence>
<feature type="domain" description="HTH tetR-type" evidence="5">
    <location>
        <begin position="6"/>
        <end position="66"/>
    </location>
</feature>
<dbReference type="Gene3D" id="1.10.357.10">
    <property type="entry name" value="Tetracycline Repressor, domain 2"/>
    <property type="match status" value="1"/>
</dbReference>
<sequence length="204" mass="23645">MPRDKAETLERILPAARRVFLEKGFEKATMREIADEAGLTAAGLYRHFVDKEAMFSALVEPALKEMRRYCAQTRKADYAFLEAGNLDAMWDAENELRLMVDHVYAYFDAYKLLLCKSAGTKYAWFLHDVATLEQQETLAYMEAARKRGVPVREVEPKELHLLMTAYTNAMFEVVVHDFTKQEARHYLDTLHRFFVPGWRALLGL</sequence>
<evidence type="ECO:0000256" key="3">
    <source>
        <dbReference type="ARBA" id="ARBA00023163"/>
    </source>
</evidence>
<dbReference type="Pfam" id="PF00440">
    <property type="entry name" value="TetR_N"/>
    <property type="match status" value="1"/>
</dbReference>
<dbReference type="SUPFAM" id="SSF46689">
    <property type="entry name" value="Homeodomain-like"/>
    <property type="match status" value="1"/>
</dbReference>
<keyword evidence="2 4" id="KW-0238">DNA-binding</keyword>
<evidence type="ECO:0000256" key="4">
    <source>
        <dbReference type="PROSITE-ProRule" id="PRU00335"/>
    </source>
</evidence>
<dbReference type="AlphaFoldDB" id="A0A9D0YXT9"/>
<feature type="DNA-binding region" description="H-T-H motif" evidence="4">
    <location>
        <begin position="29"/>
        <end position="48"/>
    </location>
</feature>
<dbReference type="PRINTS" id="PR00455">
    <property type="entry name" value="HTHTETR"/>
</dbReference>
<evidence type="ECO:0000313" key="6">
    <source>
        <dbReference type="EMBL" id="HIQ64094.1"/>
    </source>
</evidence>
<comment type="caution">
    <text evidence="6">The sequence shown here is derived from an EMBL/GenBank/DDBJ whole genome shotgun (WGS) entry which is preliminary data.</text>
</comment>
<dbReference type="InterPro" id="IPR023772">
    <property type="entry name" value="DNA-bd_HTH_TetR-type_CS"/>
</dbReference>
<gene>
    <name evidence="6" type="ORF">IAA66_11035</name>
</gene>
<dbReference type="Proteomes" id="UP000886819">
    <property type="component" value="Unassembled WGS sequence"/>
</dbReference>
<organism evidence="6 7">
    <name type="scientific">Candidatus Avichristensenella intestinipullorum</name>
    <dbReference type="NCBI Taxonomy" id="2840693"/>
    <lineage>
        <taxon>Bacteria</taxon>
        <taxon>Bacillati</taxon>
        <taxon>Bacillota</taxon>
        <taxon>Clostridia</taxon>
        <taxon>Candidatus Avichristensenella</taxon>
    </lineage>
</organism>
<evidence type="ECO:0000256" key="2">
    <source>
        <dbReference type="ARBA" id="ARBA00023125"/>
    </source>
</evidence>
<evidence type="ECO:0000256" key="1">
    <source>
        <dbReference type="ARBA" id="ARBA00023015"/>
    </source>
</evidence>
<dbReference type="GO" id="GO:0003700">
    <property type="term" value="F:DNA-binding transcription factor activity"/>
    <property type="evidence" value="ECO:0007669"/>
    <property type="project" value="TreeGrafter"/>
</dbReference>
<accession>A0A9D0YXT9</accession>
<dbReference type="PANTHER" id="PTHR30055:SF234">
    <property type="entry name" value="HTH-TYPE TRANSCRIPTIONAL REGULATOR BETI"/>
    <property type="match status" value="1"/>
</dbReference>
<dbReference type="InterPro" id="IPR009057">
    <property type="entry name" value="Homeodomain-like_sf"/>
</dbReference>
<proteinExistence type="predicted"/>
<dbReference type="InterPro" id="IPR001647">
    <property type="entry name" value="HTH_TetR"/>
</dbReference>
<name>A0A9D0YXT9_9FIRM</name>
<reference evidence="6" key="2">
    <citation type="journal article" date="2021" name="PeerJ">
        <title>Extensive microbial diversity within the chicken gut microbiome revealed by metagenomics and culture.</title>
        <authorList>
            <person name="Gilroy R."/>
            <person name="Ravi A."/>
            <person name="Getino M."/>
            <person name="Pursley I."/>
            <person name="Horton D.L."/>
            <person name="Alikhan N.F."/>
            <person name="Baker D."/>
            <person name="Gharbi K."/>
            <person name="Hall N."/>
            <person name="Watson M."/>
            <person name="Adriaenssens E.M."/>
            <person name="Foster-Nyarko E."/>
            <person name="Jarju S."/>
            <person name="Secka A."/>
            <person name="Antonio M."/>
            <person name="Oren A."/>
            <person name="Chaudhuri R.R."/>
            <person name="La Ragione R."/>
            <person name="Hildebrand F."/>
            <person name="Pallen M.J."/>
        </authorList>
    </citation>
    <scope>NUCLEOTIDE SEQUENCE</scope>
    <source>
        <strain evidence="6">ChiHile30-977</strain>
    </source>
</reference>
<reference evidence="6" key="1">
    <citation type="submission" date="2020-10" db="EMBL/GenBank/DDBJ databases">
        <authorList>
            <person name="Gilroy R."/>
        </authorList>
    </citation>
    <scope>NUCLEOTIDE SEQUENCE</scope>
    <source>
        <strain evidence="6">ChiHile30-977</strain>
    </source>
</reference>
<evidence type="ECO:0000313" key="7">
    <source>
        <dbReference type="Proteomes" id="UP000886819"/>
    </source>
</evidence>